<dbReference type="SUPFAM" id="SSF52540">
    <property type="entry name" value="P-loop containing nucleoside triphosphate hydrolases"/>
    <property type="match status" value="1"/>
</dbReference>
<comment type="catalytic activity">
    <reaction evidence="9">
        <text>ATP + H2O = ADP + phosphate + H(+)</text>
        <dbReference type="Rhea" id="RHEA:13065"/>
        <dbReference type="ChEBI" id="CHEBI:15377"/>
        <dbReference type="ChEBI" id="CHEBI:15378"/>
        <dbReference type="ChEBI" id="CHEBI:30616"/>
        <dbReference type="ChEBI" id="CHEBI:43474"/>
        <dbReference type="ChEBI" id="CHEBI:456216"/>
        <dbReference type="EC" id="5.6.2.4"/>
    </reaction>
</comment>
<evidence type="ECO:0000256" key="7">
    <source>
        <dbReference type="ARBA" id="ARBA00034617"/>
    </source>
</evidence>
<reference evidence="13" key="1">
    <citation type="journal article" date="2019" name="Int. J. Syst. Evol. Microbiol.">
        <title>The Global Catalogue of Microorganisms (GCM) 10K type strain sequencing project: providing services to taxonomists for standard genome sequencing and annotation.</title>
        <authorList>
            <consortium name="The Broad Institute Genomics Platform"/>
            <consortium name="The Broad Institute Genome Sequencing Center for Infectious Disease"/>
            <person name="Wu L."/>
            <person name="Ma J."/>
        </authorList>
    </citation>
    <scope>NUCLEOTIDE SEQUENCE [LARGE SCALE GENOMIC DNA]</scope>
    <source>
        <strain evidence="13">JCM 15443</strain>
    </source>
</reference>
<dbReference type="Gene3D" id="3.40.50.300">
    <property type="entry name" value="P-loop containing nucleotide triphosphate hydrolases"/>
    <property type="match status" value="2"/>
</dbReference>
<dbReference type="Pfam" id="PF13361">
    <property type="entry name" value="UvrD_C"/>
    <property type="match status" value="2"/>
</dbReference>
<keyword evidence="13" id="KW-1185">Reference proteome</keyword>
<dbReference type="InterPro" id="IPR014016">
    <property type="entry name" value="UvrD-like_ATP-bd"/>
</dbReference>
<comment type="catalytic activity">
    <reaction evidence="7">
        <text>Couples ATP hydrolysis with the unwinding of duplex DNA by translocating in the 3'-5' direction.</text>
        <dbReference type="EC" id="5.6.2.4"/>
    </reaction>
</comment>
<feature type="domain" description="UvrD-like helicase ATP-binding" evidence="11">
    <location>
        <begin position="215"/>
        <end position="505"/>
    </location>
</feature>
<dbReference type="Gene3D" id="1.10.10.160">
    <property type="match status" value="1"/>
</dbReference>
<evidence type="ECO:0000256" key="2">
    <source>
        <dbReference type="ARBA" id="ARBA00022741"/>
    </source>
</evidence>
<name>A0ABQ2GXU0_9DEIO</name>
<sequence>MTMLVSPRFLDDLKHNAAQPMQPAIIGTIKALLSHPQATGLQVRRLDLMDAWYCRVNDNWRMLFRWGSNREPMLLRVVPHSVFDRLTARDIGTHDLLNWELEPQATAPSLPVDFQVPDAWNHPQSGADFPLRAFTVHQLRLLGAPAPLAHALRDAPTLDDALCLPGLPLRTHEWLLALATDPSEPLTDPFRVFKRASLEQLDAYTRGSIQDLLLGLADEQRHHVDRIHTGATLLKGVAGSGKTTVGIHRAVRLAQAGRQVLFITYNPVLQRVTRSLVQEVTGTLPPTLRIEDYRHWALHMLGAAGVQHVLVDRDQALQFIRQAIDEVRTQRHSAVLARAPEFFYDEIQRVIKGFGLPDMDAYRQAPRYGRKQALSPLSRAVVWEVLSAYNAQLQAHGLMDWGDVVTRMYRLLLDHPELEVVDDVVVDEAQDLTPLELRVLQRLTRGQGTEHKTVLVLGDAAQSLYSRGFSWKQVGLDIRGRSYALKINYRNTREVVRTAADLASRNVHLKEHGELIDMTSVKRIGPRPVLMRFAESHLIKRFVIEEITRFREENLLRLRDIAVIATTEGLAQEYAYALTKQGIPTDHWDPVQEDVDVLRESVKVMTINTAKGLEFPVVMLVGLDAEHLGALGAETEREERDILMERERMRFYVGMTRSGELLYLLATEGKATPLLRELSGIDIREGL</sequence>
<feature type="binding site" evidence="10">
    <location>
        <begin position="236"/>
        <end position="243"/>
    </location>
    <ligand>
        <name>ATP</name>
        <dbReference type="ChEBI" id="CHEBI:30616"/>
    </ligand>
</feature>
<comment type="caution">
    <text evidence="12">The sequence shown here is derived from an EMBL/GenBank/DDBJ whole genome shotgun (WGS) entry which is preliminary data.</text>
</comment>
<evidence type="ECO:0000313" key="12">
    <source>
        <dbReference type="EMBL" id="GGM17159.1"/>
    </source>
</evidence>
<evidence type="ECO:0000256" key="8">
    <source>
        <dbReference type="ARBA" id="ARBA00034808"/>
    </source>
</evidence>
<keyword evidence="4 10" id="KW-0347">Helicase</keyword>
<organism evidence="12 13">
    <name type="scientific">Deinococcus aerophilus</name>
    <dbReference type="NCBI Taxonomy" id="522488"/>
    <lineage>
        <taxon>Bacteria</taxon>
        <taxon>Thermotogati</taxon>
        <taxon>Deinococcota</taxon>
        <taxon>Deinococci</taxon>
        <taxon>Deinococcales</taxon>
        <taxon>Deinococcaceae</taxon>
        <taxon>Deinococcus</taxon>
    </lineage>
</organism>
<evidence type="ECO:0000256" key="5">
    <source>
        <dbReference type="ARBA" id="ARBA00022840"/>
    </source>
</evidence>
<dbReference type="InterPro" id="IPR013986">
    <property type="entry name" value="DExx_box_DNA_helicase_dom_sf"/>
</dbReference>
<keyword evidence="2 10" id="KW-0547">Nucleotide-binding</keyword>
<protein>
    <recommendedName>
        <fullName evidence="8">DNA 3'-5' helicase</fullName>
        <ecNumber evidence="8">5.6.2.4</ecNumber>
    </recommendedName>
</protein>
<evidence type="ECO:0000256" key="1">
    <source>
        <dbReference type="ARBA" id="ARBA00009922"/>
    </source>
</evidence>
<evidence type="ECO:0000256" key="3">
    <source>
        <dbReference type="ARBA" id="ARBA00022801"/>
    </source>
</evidence>
<evidence type="ECO:0000256" key="6">
    <source>
        <dbReference type="ARBA" id="ARBA00023235"/>
    </source>
</evidence>
<dbReference type="Pfam" id="PF00580">
    <property type="entry name" value="UvrD-helicase"/>
    <property type="match status" value="1"/>
</dbReference>
<comment type="similarity">
    <text evidence="1">Belongs to the helicase family. UvrD subfamily.</text>
</comment>
<evidence type="ECO:0000256" key="4">
    <source>
        <dbReference type="ARBA" id="ARBA00022806"/>
    </source>
</evidence>
<evidence type="ECO:0000256" key="10">
    <source>
        <dbReference type="PROSITE-ProRule" id="PRU00560"/>
    </source>
</evidence>
<dbReference type="EC" id="5.6.2.4" evidence="8"/>
<dbReference type="Proteomes" id="UP000661918">
    <property type="component" value="Unassembled WGS sequence"/>
</dbReference>
<keyword evidence="3 10" id="KW-0378">Hydrolase</keyword>
<dbReference type="InterPro" id="IPR014017">
    <property type="entry name" value="DNA_helicase_UvrD-like_C"/>
</dbReference>
<dbReference type="PANTHER" id="PTHR11070">
    <property type="entry name" value="UVRD / RECB / PCRA DNA HELICASE FAMILY MEMBER"/>
    <property type="match status" value="1"/>
</dbReference>
<accession>A0ABQ2GXU0</accession>
<keyword evidence="6" id="KW-0413">Isomerase</keyword>
<evidence type="ECO:0000313" key="13">
    <source>
        <dbReference type="Proteomes" id="UP000661918"/>
    </source>
</evidence>
<dbReference type="InterPro" id="IPR027417">
    <property type="entry name" value="P-loop_NTPase"/>
</dbReference>
<dbReference type="InterPro" id="IPR000212">
    <property type="entry name" value="DNA_helicase_UvrD/REP"/>
</dbReference>
<evidence type="ECO:0000259" key="11">
    <source>
        <dbReference type="PROSITE" id="PS51198"/>
    </source>
</evidence>
<gene>
    <name evidence="12" type="ORF">GCM10010841_26740</name>
</gene>
<dbReference type="PROSITE" id="PS51198">
    <property type="entry name" value="UVRD_HELICASE_ATP_BIND"/>
    <property type="match status" value="1"/>
</dbReference>
<dbReference type="PANTHER" id="PTHR11070:SF45">
    <property type="entry name" value="DNA 3'-5' HELICASE"/>
    <property type="match status" value="1"/>
</dbReference>
<evidence type="ECO:0000256" key="9">
    <source>
        <dbReference type="ARBA" id="ARBA00048988"/>
    </source>
</evidence>
<dbReference type="RefSeq" id="WP_188904860.1">
    <property type="nucleotide sequence ID" value="NZ_BMOM01000027.1"/>
</dbReference>
<dbReference type="EMBL" id="BMOM01000027">
    <property type="protein sequence ID" value="GGM17159.1"/>
    <property type="molecule type" value="Genomic_DNA"/>
</dbReference>
<proteinExistence type="inferred from homology"/>
<keyword evidence="5 10" id="KW-0067">ATP-binding</keyword>